<dbReference type="Gene3D" id="1.20.120.340">
    <property type="entry name" value="Flagellar protein FliS"/>
    <property type="match status" value="1"/>
</dbReference>
<gene>
    <name evidence="7" type="primary">fliS</name>
    <name evidence="7" type="ORF">EYB31_27710</name>
</gene>
<keyword evidence="7" id="KW-0966">Cell projection</keyword>
<dbReference type="InterPro" id="IPR036584">
    <property type="entry name" value="FliS_sf"/>
</dbReference>
<dbReference type="SUPFAM" id="SSF101116">
    <property type="entry name" value="Flagellar export chaperone FliS"/>
    <property type="match status" value="1"/>
</dbReference>
<dbReference type="NCBIfam" id="TIGR00208">
    <property type="entry name" value="fliS"/>
    <property type="match status" value="1"/>
</dbReference>
<dbReference type="GO" id="GO:0044780">
    <property type="term" value="P:bacterial-type flagellum assembly"/>
    <property type="evidence" value="ECO:0007669"/>
    <property type="project" value="InterPro"/>
</dbReference>
<dbReference type="PANTHER" id="PTHR34773">
    <property type="entry name" value="FLAGELLAR SECRETION CHAPERONE FLIS"/>
    <property type="match status" value="1"/>
</dbReference>
<accession>A0A4V2J3K0</accession>
<organism evidence="7 8">
    <name type="scientific">Paenibacillus thalictri</name>
    <dbReference type="NCBI Taxonomy" id="2527873"/>
    <lineage>
        <taxon>Bacteria</taxon>
        <taxon>Bacillati</taxon>
        <taxon>Bacillota</taxon>
        <taxon>Bacilli</taxon>
        <taxon>Bacillales</taxon>
        <taxon>Paenibacillaceae</taxon>
        <taxon>Paenibacillus</taxon>
    </lineage>
</organism>
<evidence type="ECO:0000256" key="1">
    <source>
        <dbReference type="ARBA" id="ARBA00004514"/>
    </source>
</evidence>
<keyword evidence="5" id="KW-0143">Chaperone</keyword>
<sequence>MLQQQNKYLEMTIQTATPAQLLIMLCDGAIRFCRKAIDSLNENKHQEAHNYLMRVQDIINEFVITLDKKSSVAEGLLQLYDYFIHRLMEANINKKAEPAEEVLQFLMELKNTWVEANKLAIAQKTTGDASHA</sequence>
<name>A0A4V2J3K0_9BACL</name>
<dbReference type="EMBL" id="SIRE01000022">
    <property type="protein sequence ID" value="TBL73017.1"/>
    <property type="molecule type" value="Genomic_DNA"/>
</dbReference>
<keyword evidence="3 6" id="KW-0963">Cytoplasm</keyword>
<evidence type="ECO:0000256" key="5">
    <source>
        <dbReference type="ARBA" id="ARBA00023186"/>
    </source>
</evidence>
<dbReference type="CDD" id="cd16098">
    <property type="entry name" value="FliS"/>
    <property type="match status" value="1"/>
</dbReference>
<dbReference type="Pfam" id="PF02561">
    <property type="entry name" value="FliS"/>
    <property type="match status" value="1"/>
</dbReference>
<dbReference type="PANTHER" id="PTHR34773:SF1">
    <property type="entry name" value="FLAGELLAR SECRETION CHAPERONE FLIS"/>
    <property type="match status" value="1"/>
</dbReference>
<dbReference type="AlphaFoldDB" id="A0A4V2J3K0"/>
<dbReference type="OrthoDB" id="1524959at2"/>
<dbReference type="GO" id="GO:0005829">
    <property type="term" value="C:cytosol"/>
    <property type="evidence" value="ECO:0007669"/>
    <property type="project" value="UniProtKB-SubCell"/>
</dbReference>
<evidence type="ECO:0000256" key="4">
    <source>
        <dbReference type="ARBA" id="ARBA00022795"/>
    </source>
</evidence>
<reference evidence="7 8" key="1">
    <citation type="submission" date="2019-02" db="EMBL/GenBank/DDBJ databases">
        <title>Paenibacillus sp. nov., isolated from surface-sterilized tissue of Thalictrum simplex L.</title>
        <authorList>
            <person name="Tuo L."/>
        </authorList>
    </citation>
    <scope>NUCLEOTIDE SEQUENCE [LARGE SCALE GENOMIC DNA]</scope>
    <source>
        <strain evidence="7 8">N2SHLJ1</strain>
    </source>
</reference>
<evidence type="ECO:0000256" key="3">
    <source>
        <dbReference type="ARBA" id="ARBA00022490"/>
    </source>
</evidence>
<evidence type="ECO:0000256" key="2">
    <source>
        <dbReference type="ARBA" id="ARBA00008787"/>
    </source>
</evidence>
<comment type="caution">
    <text evidence="7">The sequence shown here is derived from an EMBL/GenBank/DDBJ whole genome shotgun (WGS) entry which is preliminary data.</text>
</comment>
<dbReference type="Proteomes" id="UP000293142">
    <property type="component" value="Unassembled WGS sequence"/>
</dbReference>
<evidence type="ECO:0000256" key="6">
    <source>
        <dbReference type="PIRNR" id="PIRNR039090"/>
    </source>
</evidence>
<protein>
    <recommendedName>
        <fullName evidence="6">Flagellar secretion chaperone FliS</fullName>
    </recommendedName>
</protein>
<dbReference type="PIRSF" id="PIRSF039090">
    <property type="entry name" value="Flis"/>
    <property type="match status" value="1"/>
</dbReference>
<evidence type="ECO:0000313" key="8">
    <source>
        <dbReference type="Proteomes" id="UP000293142"/>
    </source>
</evidence>
<dbReference type="GO" id="GO:0071973">
    <property type="term" value="P:bacterial-type flagellum-dependent cell motility"/>
    <property type="evidence" value="ECO:0007669"/>
    <property type="project" value="TreeGrafter"/>
</dbReference>
<dbReference type="RefSeq" id="WP_131016736.1">
    <property type="nucleotide sequence ID" value="NZ_SIRE01000022.1"/>
</dbReference>
<proteinExistence type="inferred from homology"/>
<keyword evidence="7" id="KW-0969">Cilium</keyword>
<keyword evidence="4 6" id="KW-1005">Bacterial flagellum biogenesis</keyword>
<keyword evidence="7" id="KW-0282">Flagellum</keyword>
<evidence type="ECO:0000313" key="7">
    <source>
        <dbReference type="EMBL" id="TBL73017.1"/>
    </source>
</evidence>
<keyword evidence="8" id="KW-1185">Reference proteome</keyword>
<comment type="similarity">
    <text evidence="2 6">Belongs to the FliS family.</text>
</comment>
<dbReference type="InterPro" id="IPR003713">
    <property type="entry name" value="FliS"/>
</dbReference>
<comment type="subcellular location">
    <subcellularLocation>
        <location evidence="1 6">Cytoplasm</location>
        <location evidence="1 6">Cytosol</location>
    </subcellularLocation>
</comment>